<evidence type="ECO:0000256" key="1">
    <source>
        <dbReference type="SAM" id="MobiDB-lite"/>
    </source>
</evidence>
<protein>
    <submittedName>
        <fullName evidence="2 3">Uncharacterized protein</fullName>
    </submittedName>
</protein>
<evidence type="ECO:0000313" key="2">
    <source>
        <dbReference type="EMBL" id="EJT68674.1"/>
    </source>
</evidence>
<reference evidence="2" key="3">
    <citation type="submission" date="2010-09" db="EMBL/GenBank/DDBJ databases">
        <title>Annotation of Gaeumannomyces graminis var. tritici R3-111a-1.</title>
        <authorList>
            <consortium name="The Broad Institute Genome Sequencing Platform"/>
            <person name="Ma L.-J."/>
            <person name="Dead R."/>
            <person name="Young S.K."/>
            <person name="Zeng Q."/>
            <person name="Gargeya S."/>
            <person name="Fitzgerald M."/>
            <person name="Haas B."/>
            <person name="Abouelleil A."/>
            <person name="Alvarado L."/>
            <person name="Arachchi H.M."/>
            <person name="Berlin A."/>
            <person name="Brown A."/>
            <person name="Chapman S.B."/>
            <person name="Chen Z."/>
            <person name="Dunbar C."/>
            <person name="Freedman E."/>
            <person name="Gearin G."/>
            <person name="Gellesch M."/>
            <person name="Goldberg J."/>
            <person name="Griggs A."/>
            <person name="Gujja S."/>
            <person name="Heiman D."/>
            <person name="Howarth C."/>
            <person name="Larson L."/>
            <person name="Lui A."/>
            <person name="MacDonald P.J.P."/>
            <person name="Mehta T."/>
            <person name="Montmayeur A."/>
            <person name="Murphy C."/>
            <person name="Neiman D."/>
            <person name="Pearson M."/>
            <person name="Priest M."/>
            <person name="Roberts A."/>
            <person name="Saif S."/>
            <person name="Shea T."/>
            <person name="Shenoy N."/>
            <person name="Sisk P."/>
            <person name="Stolte C."/>
            <person name="Sykes S."/>
            <person name="Yandava C."/>
            <person name="Wortman J."/>
            <person name="Nusbaum C."/>
            <person name="Birren B."/>
        </authorList>
    </citation>
    <scope>NUCLEOTIDE SEQUENCE</scope>
    <source>
        <strain evidence="2">R3-111a-1</strain>
    </source>
</reference>
<evidence type="ECO:0000313" key="4">
    <source>
        <dbReference type="Proteomes" id="UP000006039"/>
    </source>
</evidence>
<reference evidence="3" key="5">
    <citation type="submission" date="2018-04" db="UniProtKB">
        <authorList>
            <consortium name="EnsemblFungi"/>
        </authorList>
    </citation>
    <scope>IDENTIFICATION</scope>
    <source>
        <strain evidence="3">R3-111a-1</strain>
    </source>
</reference>
<dbReference type="EnsemblFungi" id="EJT68674">
    <property type="protein sequence ID" value="EJT68674"/>
    <property type="gene ID" value="GGTG_13758"/>
</dbReference>
<accession>J3PJR9</accession>
<evidence type="ECO:0000313" key="3">
    <source>
        <dbReference type="EnsemblFungi" id="EJT68674"/>
    </source>
</evidence>
<dbReference type="Proteomes" id="UP000006039">
    <property type="component" value="Unassembled WGS sequence"/>
</dbReference>
<dbReference type="HOGENOM" id="CLU_2794123_0_0_1"/>
<reference evidence="4" key="1">
    <citation type="submission" date="2010-07" db="EMBL/GenBank/DDBJ databases">
        <title>The genome sequence of Gaeumannomyces graminis var. tritici strain R3-111a-1.</title>
        <authorList>
            <consortium name="The Broad Institute Genome Sequencing Platform"/>
            <person name="Ma L.-J."/>
            <person name="Dead R."/>
            <person name="Young S."/>
            <person name="Zeng Q."/>
            <person name="Koehrsen M."/>
            <person name="Alvarado L."/>
            <person name="Berlin A."/>
            <person name="Chapman S.B."/>
            <person name="Chen Z."/>
            <person name="Freedman E."/>
            <person name="Gellesch M."/>
            <person name="Goldberg J."/>
            <person name="Griggs A."/>
            <person name="Gujja S."/>
            <person name="Heilman E.R."/>
            <person name="Heiman D."/>
            <person name="Hepburn T."/>
            <person name="Howarth C."/>
            <person name="Jen D."/>
            <person name="Larson L."/>
            <person name="Mehta T."/>
            <person name="Neiman D."/>
            <person name="Pearson M."/>
            <person name="Roberts A."/>
            <person name="Saif S."/>
            <person name="Shea T."/>
            <person name="Shenoy N."/>
            <person name="Sisk P."/>
            <person name="Stolte C."/>
            <person name="Sykes S."/>
            <person name="Walk T."/>
            <person name="White J."/>
            <person name="Yandava C."/>
            <person name="Haas B."/>
            <person name="Nusbaum C."/>
            <person name="Birren B."/>
        </authorList>
    </citation>
    <scope>NUCLEOTIDE SEQUENCE [LARGE SCALE GENOMIC DNA]</scope>
    <source>
        <strain evidence="4">R3-111a-1</strain>
    </source>
</reference>
<reference evidence="3" key="4">
    <citation type="journal article" date="2015" name="G3 (Bethesda)">
        <title>Genome sequences of three phytopathogenic species of the Magnaporthaceae family of fungi.</title>
        <authorList>
            <person name="Okagaki L.H."/>
            <person name="Nunes C.C."/>
            <person name="Sailsbery J."/>
            <person name="Clay B."/>
            <person name="Brown D."/>
            <person name="John T."/>
            <person name="Oh Y."/>
            <person name="Young N."/>
            <person name="Fitzgerald M."/>
            <person name="Haas B.J."/>
            <person name="Zeng Q."/>
            <person name="Young S."/>
            <person name="Adiconis X."/>
            <person name="Fan L."/>
            <person name="Levin J.Z."/>
            <person name="Mitchell T.K."/>
            <person name="Okubara P.A."/>
            <person name="Farman M.L."/>
            <person name="Kohn L.M."/>
            <person name="Birren B."/>
            <person name="Ma L.-J."/>
            <person name="Dean R.A."/>
        </authorList>
    </citation>
    <scope>NUCLEOTIDE SEQUENCE</scope>
    <source>
        <strain evidence="3">R3-111a-1</strain>
    </source>
</reference>
<keyword evidence="4" id="KW-1185">Reference proteome</keyword>
<feature type="region of interest" description="Disordered" evidence="1">
    <location>
        <begin position="1"/>
        <end position="28"/>
    </location>
</feature>
<dbReference type="AlphaFoldDB" id="J3PJR9"/>
<dbReference type="VEuPathDB" id="FungiDB:GGTG_13758"/>
<name>J3PJR9_GAET3</name>
<dbReference type="GeneID" id="20354216"/>
<organism evidence="2">
    <name type="scientific">Gaeumannomyces tritici (strain R3-111a-1)</name>
    <name type="common">Wheat and barley take-all root rot fungus</name>
    <name type="synonym">Gaeumannomyces graminis var. tritici</name>
    <dbReference type="NCBI Taxonomy" id="644352"/>
    <lineage>
        <taxon>Eukaryota</taxon>
        <taxon>Fungi</taxon>
        <taxon>Dikarya</taxon>
        <taxon>Ascomycota</taxon>
        <taxon>Pezizomycotina</taxon>
        <taxon>Sordariomycetes</taxon>
        <taxon>Sordariomycetidae</taxon>
        <taxon>Magnaporthales</taxon>
        <taxon>Magnaporthaceae</taxon>
        <taxon>Gaeumannomyces</taxon>
    </lineage>
</organism>
<gene>
    <name evidence="3" type="primary">20354216</name>
    <name evidence="2" type="ORF">GGTG_13758</name>
</gene>
<sequence length="68" mass="7503">MHSVVGRQRNSKSKEGSKESPGGLYTLTNVHPETVIQRISRVLPAGRSATGCSLGSFRPEEEEEEEYI</sequence>
<dbReference type="EMBL" id="GL385441">
    <property type="protein sequence ID" value="EJT68674.1"/>
    <property type="molecule type" value="Genomic_DNA"/>
</dbReference>
<proteinExistence type="predicted"/>
<reference evidence="2" key="2">
    <citation type="submission" date="2010-07" db="EMBL/GenBank/DDBJ databases">
        <authorList>
            <consortium name="The Broad Institute Genome Sequencing Platform"/>
            <consortium name="Broad Institute Genome Sequencing Center for Infectious Disease"/>
            <person name="Ma L.-J."/>
            <person name="Dead R."/>
            <person name="Young S."/>
            <person name="Zeng Q."/>
            <person name="Koehrsen M."/>
            <person name="Alvarado L."/>
            <person name="Berlin A."/>
            <person name="Chapman S.B."/>
            <person name="Chen Z."/>
            <person name="Freedman E."/>
            <person name="Gellesch M."/>
            <person name="Goldberg J."/>
            <person name="Griggs A."/>
            <person name="Gujja S."/>
            <person name="Heilman E.R."/>
            <person name="Heiman D."/>
            <person name="Hepburn T."/>
            <person name="Howarth C."/>
            <person name="Jen D."/>
            <person name="Larson L."/>
            <person name="Mehta T."/>
            <person name="Neiman D."/>
            <person name="Pearson M."/>
            <person name="Roberts A."/>
            <person name="Saif S."/>
            <person name="Shea T."/>
            <person name="Shenoy N."/>
            <person name="Sisk P."/>
            <person name="Stolte C."/>
            <person name="Sykes S."/>
            <person name="Walk T."/>
            <person name="White J."/>
            <person name="Yandava C."/>
            <person name="Haas B."/>
            <person name="Nusbaum C."/>
            <person name="Birren B."/>
        </authorList>
    </citation>
    <scope>NUCLEOTIDE SEQUENCE</scope>
    <source>
        <strain evidence="2">R3-111a-1</strain>
    </source>
</reference>
<dbReference type="RefSeq" id="XP_009229941.1">
    <property type="nucleotide sequence ID" value="XM_009231677.1"/>
</dbReference>
<feature type="region of interest" description="Disordered" evidence="1">
    <location>
        <begin position="47"/>
        <end position="68"/>
    </location>
</feature>